<proteinExistence type="predicted"/>
<feature type="region of interest" description="Disordered" evidence="1">
    <location>
        <begin position="162"/>
        <end position="245"/>
    </location>
</feature>
<feature type="compositionally biased region" description="Low complexity" evidence="1">
    <location>
        <begin position="164"/>
        <end position="174"/>
    </location>
</feature>
<gene>
    <name evidence="3" type="ORF">HGRIS_010006</name>
</gene>
<evidence type="ECO:0000256" key="2">
    <source>
        <dbReference type="SAM" id="Phobius"/>
    </source>
</evidence>
<organism evidence="3 4">
    <name type="scientific">Hohenbuehelia grisea</name>
    <dbReference type="NCBI Taxonomy" id="104357"/>
    <lineage>
        <taxon>Eukaryota</taxon>
        <taxon>Fungi</taxon>
        <taxon>Dikarya</taxon>
        <taxon>Basidiomycota</taxon>
        <taxon>Agaricomycotina</taxon>
        <taxon>Agaricomycetes</taxon>
        <taxon>Agaricomycetidae</taxon>
        <taxon>Agaricales</taxon>
        <taxon>Pleurotineae</taxon>
        <taxon>Pleurotaceae</taxon>
        <taxon>Hohenbuehelia</taxon>
    </lineage>
</organism>
<dbReference type="EMBL" id="JASNQZ010000012">
    <property type="protein sequence ID" value="KAL0949997.1"/>
    <property type="molecule type" value="Genomic_DNA"/>
</dbReference>
<keyword evidence="2" id="KW-0472">Membrane</keyword>
<feature type="transmembrane region" description="Helical" evidence="2">
    <location>
        <begin position="24"/>
        <end position="46"/>
    </location>
</feature>
<evidence type="ECO:0000313" key="3">
    <source>
        <dbReference type="EMBL" id="KAL0949997.1"/>
    </source>
</evidence>
<comment type="caution">
    <text evidence="3">The sequence shown here is derived from an EMBL/GenBank/DDBJ whole genome shotgun (WGS) entry which is preliminary data.</text>
</comment>
<evidence type="ECO:0008006" key="5">
    <source>
        <dbReference type="Google" id="ProtNLM"/>
    </source>
</evidence>
<protein>
    <recommendedName>
        <fullName evidence="5">MARVEL domain-containing protein</fullName>
    </recommendedName>
</protein>
<dbReference type="Proteomes" id="UP001556367">
    <property type="component" value="Unassembled WGS sequence"/>
</dbReference>
<keyword evidence="2" id="KW-0812">Transmembrane</keyword>
<feature type="compositionally biased region" description="Basic and acidic residues" evidence="1">
    <location>
        <begin position="226"/>
        <end position="245"/>
    </location>
</feature>
<accession>A0ABR3J3C8</accession>
<name>A0ABR3J3C8_9AGAR</name>
<keyword evidence="4" id="KW-1185">Reference proteome</keyword>
<evidence type="ECO:0000313" key="4">
    <source>
        <dbReference type="Proteomes" id="UP001556367"/>
    </source>
</evidence>
<reference evidence="4" key="1">
    <citation type="submission" date="2024-06" db="EMBL/GenBank/DDBJ databases">
        <title>Multi-omics analyses provide insights into the biosynthesis of the anticancer antibiotic pleurotin in Hohenbuehelia grisea.</title>
        <authorList>
            <person name="Weaver J.A."/>
            <person name="Alberti F."/>
        </authorList>
    </citation>
    <scope>NUCLEOTIDE SEQUENCE [LARGE SCALE GENOMIC DNA]</scope>
    <source>
        <strain evidence="4">T-177</strain>
    </source>
</reference>
<keyword evidence="2" id="KW-1133">Transmembrane helix</keyword>
<evidence type="ECO:0000256" key="1">
    <source>
        <dbReference type="SAM" id="MobiDB-lite"/>
    </source>
</evidence>
<feature type="compositionally biased region" description="Basic and acidic residues" evidence="1">
    <location>
        <begin position="184"/>
        <end position="197"/>
    </location>
</feature>
<feature type="transmembrane region" description="Helical" evidence="2">
    <location>
        <begin position="103"/>
        <end position="124"/>
    </location>
</feature>
<sequence>MGIFICEVFGLVAAVTRRLVLIRIYALLSAVAALTVFASSLLRVIIHFTEKNDLISECTTLSTGDEIIYRFGLFGPIRSERLSPGQADAWCRRAWDRDSWAEIVSLLITLFLGVMFSIVAFAYYRQMLDPSSPANASRAPSSQVRMEIPTYYNPPYNASVPNLGYNPSPQYQPQYAPPAGPPPVHRDETFVPPHDSKPPGYTGAGRLDADDKENPFADFDGPSNRDFGERDVTSRPGPDGRDTFR</sequence>